<evidence type="ECO:0000313" key="1">
    <source>
        <dbReference type="EMBL" id="AKD58689.1"/>
    </source>
</evidence>
<reference evidence="1 2" key="1">
    <citation type="journal article" date="2014" name="Curr. Microbiol.">
        <title>Spirosoma radiotolerans sp. nov., a gamma-radiation-resistant bacterium isolated from gamma ray-irradiated soil.</title>
        <authorList>
            <person name="Lee J.J."/>
            <person name="Srinivasan S."/>
            <person name="Lim S."/>
            <person name="Joe M."/>
            <person name="Im S."/>
            <person name="Bae S.I."/>
            <person name="Park K.R."/>
            <person name="Han J.H."/>
            <person name="Park S.H."/>
            <person name="Joo B.M."/>
            <person name="Park S.J."/>
            <person name="Kim M.K."/>
        </authorList>
    </citation>
    <scope>NUCLEOTIDE SEQUENCE [LARGE SCALE GENOMIC DNA]</scope>
    <source>
        <strain evidence="1 2">DG5A</strain>
    </source>
</reference>
<name>A0A0E4A257_9BACT</name>
<accession>A0A0E4A257</accession>
<dbReference type="AlphaFoldDB" id="A0A0E4A257"/>
<gene>
    <name evidence="1" type="ORF">SD10_20855</name>
</gene>
<dbReference type="EMBL" id="CP010429">
    <property type="protein sequence ID" value="AKD58689.1"/>
    <property type="molecule type" value="Genomic_DNA"/>
</dbReference>
<protein>
    <submittedName>
        <fullName evidence="1">Uncharacterized protein</fullName>
    </submittedName>
</protein>
<sequence length="181" mass="20177">MQKQVSIGLLALLLCHILASAIVGMVSWWRAESDLSERLLVYRSVDSIVEFQVLLTDQAEGKTIARTTEDGFSYRGHYYTVVSLELAGDTLHIAGLEARSHSVWQDDLLAFLNDHLATSSDTHQKAGQLLKLLLKEYSLGSSIVLHFRPSTWQQSIRIPEKPVAFVSHSASIHSPPPEWAI</sequence>
<proteinExistence type="predicted"/>
<dbReference type="Proteomes" id="UP000033054">
    <property type="component" value="Chromosome"/>
</dbReference>
<keyword evidence="2" id="KW-1185">Reference proteome</keyword>
<evidence type="ECO:0000313" key="2">
    <source>
        <dbReference type="Proteomes" id="UP000033054"/>
    </source>
</evidence>
<organism evidence="1 2">
    <name type="scientific">Spirosoma radiotolerans</name>
    <dbReference type="NCBI Taxonomy" id="1379870"/>
    <lineage>
        <taxon>Bacteria</taxon>
        <taxon>Pseudomonadati</taxon>
        <taxon>Bacteroidota</taxon>
        <taxon>Cytophagia</taxon>
        <taxon>Cytophagales</taxon>
        <taxon>Cytophagaceae</taxon>
        <taxon>Spirosoma</taxon>
    </lineage>
</organism>
<dbReference type="PATRIC" id="fig|1379870.5.peg.4498"/>
<dbReference type="KEGG" id="srd:SD10_20855"/>
<dbReference type="HOGENOM" id="CLU_1502556_0_0_10"/>